<dbReference type="PANTHER" id="PTHR11614">
    <property type="entry name" value="PHOSPHOLIPASE-RELATED"/>
    <property type="match status" value="1"/>
</dbReference>
<sequence length="325" mass="36501">MIDMGLLRRTQTCLRPVLCLAGAALLTQCAHRETLVAYKDATLVERKNETFGYRKWLAKGAQPDVVIIALHGFDGASIDYENLGKDLLKKQPNTALYAYEVRGQGSDPKRDRRGDIDDPGNWYHDLDTFTGIIRKLHPGAKIVWMGESMGALITAHSWQQAPPDHKPCDALIFSSPVVKIRKDVPRWKVGLLNTAAEIAPMARFSLEQLSGGQDVQMTHTSSHTEQAETNAWHVETNTLRLLSTLGHHIENMDSCATTFRVPVLVLHGKKDFFTDEEAIESFTGSIPKSVPVTTKIYPDAYHLLMYDTHKDEVIRDIEKWVDGLR</sequence>
<dbReference type="RefSeq" id="WP_211632457.1">
    <property type="nucleotide sequence ID" value="NZ_CP073100.1"/>
</dbReference>
<dbReference type="KEGG" id="lamb:KBB96_03805"/>
<dbReference type="Proteomes" id="UP000676169">
    <property type="component" value="Chromosome"/>
</dbReference>
<evidence type="ECO:0000259" key="1">
    <source>
        <dbReference type="Pfam" id="PF12146"/>
    </source>
</evidence>
<organism evidence="2 3">
    <name type="scientific">Luteolibacter ambystomatis</name>
    <dbReference type="NCBI Taxonomy" id="2824561"/>
    <lineage>
        <taxon>Bacteria</taxon>
        <taxon>Pseudomonadati</taxon>
        <taxon>Verrucomicrobiota</taxon>
        <taxon>Verrucomicrobiia</taxon>
        <taxon>Verrucomicrobiales</taxon>
        <taxon>Verrucomicrobiaceae</taxon>
        <taxon>Luteolibacter</taxon>
    </lineage>
</organism>
<evidence type="ECO:0000313" key="3">
    <source>
        <dbReference type="Proteomes" id="UP000676169"/>
    </source>
</evidence>
<keyword evidence="2" id="KW-0378">Hydrolase</keyword>
<protein>
    <submittedName>
        <fullName evidence="2">Alpha/beta fold hydrolase</fullName>
    </submittedName>
</protein>
<dbReference type="InterPro" id="IPR051044">
    <property type="entry name" value="MAG_DAG_Lipase"/>
</dbReference>
<dbReference type="GO" id="GO:0016787">
    <property type="term" value="F:hydrolase activity"/>
    <property type="evidence" value="ECO:0007669"/>
    <property type="project" value="UniProtKB-KW"/>
</dbReference>
<dbReference type="Gene3D" id="3.40.50.1820">
    <property type="entry name" value="alpha/beta hydrolase"/>
    <property type="match status" value="1"/>
</dbReference>
<dbReference type="Pfam" id="PF12146">
    <property type="entry name" value="Hydrolase_4"/>
    <property type="match status" value="1"/>
</dbReference>
<accession>A0A975PG54</accession>
<evidence type="ECO:0000313" key="2">
    <source>
        <dbReference type="EMBL" id="QUE52017.1"/>
    </source>
</evidence>
<dbReference type="InterPro" id="IPR022742">
    <property type="entry name" value="Hydrolase_4"/>
</dbReference>
<dbReference type="InterPro" id="IPR029058">
    <property type="entry name" value="AB_hydrolase_fold"/>
</dbReference>
<gene>
    <name evidence="2" type="ORF">KBB96_03805</name>
</gene>
<feature type="domain" description="Serine aminopeptidase S33" evidence="1">
    <location>
        <begin position="62"/>
        <end position="308"/>
    </location>
</feature>
<dbReference type="EMBL" id="CP073100">
    <property type="protein sequence ID" value="QUE52017.1"/>
    <property type="molecule type" value="Genomic_DNA"/>
</dbReference>
<reference evidence="2" key="1">
    <citation type="submission" date="2021-04" db="EMBL/GenBank/DDBJ databases">
        <title>Luteolibacter sp. 32A isolated from the skin of an Anderson's salamander (Ambystoma andersonii).</title>
        <authorList>
            <person name="Spergser J."/>
            <person name="Busse H.-J."/>
        </authorList>
    </citation>
    <scope>NUCLEOTIDE SEQUENCE</scope>
    <source>
        <strain evidence="2">32A</strain>
    </source>
</reference>
<proteinExistence type="predicted"/>
<dbReference type="AlphaFoldDB" id="A0A975PG54"/>
<name>A0A975PG54_9BACT</name>
<dbReference type="SUPFAM" id="SSF53474">
    <property type="entry name" value="alpha/beta-Hydrolases"/>
    <property type="match status" value="1"/>
</dbReference>
<keyword evidence="3" id="KW-1185">Reference proteome</keyword>